<evidence type="ECO:0000256" key="14">
    <source>
        <dbReference type="SAM" id="MobiDB-lite"/>
    </source>
</evidence>
<evidence type="ECO:0000313" key="19">
    <source>
        <dbReference type="EMBL" id="RZC65542.1"/>
    </source>
</evidence>
<evidence type="ECO:0000259" key="17">
    <source>
        <dbReference type="PROSITE" id="PS50011"/>
    </source>
</evidence>
<keyword evidence="2" id="KW-0723">Serine/threonine-protein kinase</keyword>
<accession>A0A4Y7JZP8</accession>
<organism evidence="19 20">
    <name type="scientific">Papaver somniferum</name>
    <name type="common">Opium poppy</name>
    <dbReference type="NCBI Taxonomy" id="3469"/>
    <lineage>
        <taxon>Eukaryota</taxon>
        <taxon>Viridiplantae</taxon>
        <taxon>Streptophyta</taxon>
        <taxon>Embryophyta</taxon>
        <taxon>Tracheophyta</taxon>
        <taxon>Spermatophyta</taxon>
        <taxon>Magnoliopsida</taxon>
        <taxon>Ranunculales</taxon>
        <taxon>Papaveraceae</taxon>
        <taxon>Papaveroideae</taxon>
        <taxon>Papaver</taxon>
    </lineage>
</organism>
<dbReference type="Gene3D" id="3.30.200.20">
    <property type="entry name" value="Phosphorylase Kinase, domain 1"/>
    <property type="match status" value="1"/>
</dbReference>
<gene>
    <name evidence="19" type="ORF">C5167_009230</name>
</gene>
<keyword evidence="5 16" id="KW-0732">Signal</keyword>
<keyword evidence="8" id="KW-0418">Kinase</keyword>
<dbReference type="InterPro" id="IPR038408">
    <property type="entry name" value="GNK2_sf"/>
</dbReference>
<dbReference type="OMA" id="DNINAQH"/>
<sequence length="654" mass="72565">MGHLEFTILVLSAIQYTVLITTAQPTYVSHVCSGENYNSNSIFQSNLNRLLLSLSSSNNTVVKTGYYNTTAGRNPDSVFGSFQCSGFVTLENCQDCVDKATQEIMESDGCPNSKQAIIWYDECLLRYSDESYFSTMRDVPASYARIGEDVDNGDMFDRQSSSLLHSLIDEVSKDSSSINSGTLYANGETNYSSSLNLYGVVQCTSDISRSDCNTCLNAAISNFGKCCFGKSGGTVVLPSCYFRYETYRFNDSKVNSPPSSLVLPSPPPSSTNTTNTEEEIKIRSPKVAIIVVVSLVTATLCTITILWCFCIQKRKVKKGNAEAIILNSAALQIDFNTIKLVTDNFSDNNKLGEGGFGSVYKGTLENGQEIAVKRLSRYSGHGGEEFKNEVMLVAELQHENLVRLLGFSLDKEEKLLIYEFMPNASLDLFLFDPVKCTMLDWKRRYNIIVGIAQGLQYLHEDSQGRIIHRDLKASNILLDVDMNPKISDFGTARMCMETQANTSKIIGTYGYMAPEYVKHGYFSEKSDVFSFGVVVLEILSSKKNHAFNESEIGGSQDLLSYAWRLWKNETPLEFIDPTLRQCCVISEVMISIRVGLLCVQPDTTDRPAMASIMAMLKRKSDMLPLPSAPAYFTTDQMSLKLAPWSVNGASISEL</sequence>
<evidence type="ECO:0000256" key="15">
    <source>
        <dbReference type="SAM" id="Phobius"/>
    </source>
</evidence>
<dbReference type="GO" id="GO:0006979">
    <property type="term" value="P:response to oxidative stress"/>
    <property type="evidence" value="ECO:0007669"/>
    <property type="project" value="UniProtKB-ARBA"/>
</dbReference>
<keyword evidence="6" id="KW-0677">Repeat</keyword>
<feature type="transmembrane region" description="Helical" evidence="15">
    <location>
        <begin position="287"/>
        <end position="309"/>
    </location>
</feature>
<dbReference type="PANTHER" id="PTHR27002">
    <property type="entry name" value="RECEPTOR-LIKE SERINE/THREONINE-PROTEIN KINASE SD1-8"/>
    <property type="match status" value="1"/>
</dbReference>
<dbReference type="SMART" id="SM00220">
    <property type="entry name" value="S_TKc"/>
    <property type="match status" value="1"/>
</dbReference>
<feature type="region of interest" description="Disordered" evidence="14">
    <location>
        <begin position="254"/>
        <end position="278"/>
    </location>
</feature>
<dbReference type="Gene3D" id="3.30.430.20">
    <property type="entry name" value="Gnk2 domain, C-X8-C-X2-C motif"/>
    <property type="match status" value="2"/>
</dbReference>
<dbReference type="GO" id="GO:0004674">
    <property type="term" value="F:protein serine/threonine kinase activity"/>
    <property type="evidence" value="ECO:0007669"/>
    <property type="project" value="UniProtKB-KW"/>
</dbReference>
<dbReference type="SUPFAM" id="SSF56112">
    <property type="entry name" value="Protein kinase-like (PK-like)"/>
    <property type="match status" value="1"/>
</dbReference>
<evidence type="ECO:0000256" key="4">
    <source>
        <dbReference type="ARBA" id="ARBA00022692"/>
    </source>
</evidence>
<evidence type="ECO:0000259" key="18">
    <source>
        <dbReference type="PROSITE" id="PS51473"/>
    </source>
</evidence>
<evidence type="ECO:0000256" key="1">
    <source>
        <dbReference type="ARBA" id="ARBA00004167"/>
    </source>
</evidence>
<keyword evidence="3" id="KW-0808">Transferase</keyword>
<dbReference type="InterPro" id="IPR008271">
    <property type="entry name" value="Ser/Thr_kinase_AS"/>
</dbReference>
<dbReference type="Gene3D" id="1.10.510.10">
    <property type="entry name" value="Transferase(Phosphotransferase) domain 1"/>
    <property type="match status" value="1"/>
</dbReference>
<feature type="domain" description="Gnk2-homologous" evidence="18">
    <location>
        <begin position="138"/>
        <end position="249"/>
    </location>
</feature>
<feature type="domain" description="Protein kinase" evidence="17">
    <location>
        <begin position="345"/>
        <end position="623"/>
    </location>
</feature>
<dbReference type="Pfam" id="PF07714">
    <property type="entry name" value="PK_Tyr_Ser-Thr"/>
    <property type="match status" value="1"/>
</dbReference>
<dbReference type="FunFam" id="1.10.510.10:FF:000129">
    <property type="entry name" value="cysteine-rich receptor-like protein kinase 10"/>
    <property type="match status" value="1"/>
</dbReference>
<dbReference type="InterPro" id="IPR000719">
    <property type="entry name" value="Prot_kinase_dom"/>
</dbReference>
<keyword evidence="20" id="KW-1185">Reference proteome</keyword>
<keyword evidence="4 15" id="KW-0812">Transmembrane</keyword>
<dbReference type="Proteomes" id="UP000316621">
    <property type="component" value="Chromosome 6"/>
</dbReference>
<dbReference type="CDD" id="cd23509">
    <property type="entry name" value="Gnk2-like"/>
    <property type="match status" value="2"/>
</dbReference>
<name>A0A4Y7JZP8_PAPSO</name>
<dbReference type="InterPro" id="IPR017441">
    <property type="entry name" value="Protein_kinase_ATP_BS"/>
</dbReference>
<feature type="compositionally biased region" description="Low complexity" evidence="14">
    <location>
        <begin position="254"/>
        <end position="263"/>
    </location>
</feature>
<feature type="binding site" evidence="13">
    <location>
        <position position="373"/>
    </location>
    <ligand>
        <name>ATP</name>
        <dbReference type="ChEBI" id="CHEBI:30616"/>
    </ligand>
</feature>
<dbReference type="PROSITE" id="PS00108">
    <property type="entry name" value="PROTEIN_KINASE_ST"/>
    <property type="match status" value="1"/>
</dbReference>
<dbReference type="Gramene" id="RZC65542">
    <property type="protein sequence ID" value="RZC65542"/>
    <property type="gene ID" value="C5167_009230"/>
</dbReference>
<dbReference type="AlphaFoldDB" id="A0A4Y7JZP8"/>
<dbReference type="CDD" id="cd14066">
    <property type="entry name" value="STKc_IRAK"/>
    <property type="match status" value="1"/>
</dbReference>
<evidence type="ECO:0000256" key="16">
    <source>
        <dbReference type="SAM" id="SignalP"/>
    </source>
</evidence>
<proteinExistence type="predicted"/>
<dbReference type="PANTHER" id="PTHR27002:SF980">
    <property type="entry name" value="CYSTEINE-RICH RECEPTOR-LIKE PROTEIN KINASE 10 ISOFORM X1"/>
    <property type="match status" value="1"/>
</dbReference>
<dbReference type="Pfam" id="PF01657">
    <property type="entry name" value="Stress-antifung"/>
    <property type="match status" value="2"/>
</dbReference>
<evidence type="ECO:0000256" key="10">
    <source>
        <dbReference type="ARBA" id="ARBA00022989"/>
    </source>
</evidence>
<evidence type="ECO:0000256" key="12">
    <source>
        <dbReference type="ARBA" id="ARBA00023180"/>
    </source>
</evidence>
<evidence type="ECO:0000256" key="13">
    <source>
        <dbReference type="PROSITE-ProRule" id="PRU10141"/>
    </source>
</evidence>
<evidence type="ECO:0000256" key="2">
    <source>
        <dbReference type="ARBA" id="ARBA00022527"/>
    </source>
</evidence>
<evidence type="ECO:0000313" key="20">
    <source>
        <dbReference type="Proteomes" id="UP000316621"/>
    </source>
</evidence>
<dbReference type="EMBL" id="CM010720">
    <property type="protein sequence ID" value="RZC65542.1"/>
    <property type="molecule type" value="Genomic_DNA"/>
</dbReference>
<keyword evidence="12" id="KW-0325">Glycoprotein</keyword>
<dbReference type="FunFam" id="3.30.430.20:FF:000003">
    <property type="entry name" value="Cysteine-rich RLK (RECEPTOR-like protein kinase) 10"/>
    <property type="match status" value="1"/>
</dbReference>
<dbReference type="OrthoDB" id="4062651at2759"/>
<evidence type="ECO:0000256" key="11">
    <source>
        <dbReference type="ARBA" id="ARBA00023136"/>
    </source>
</evidence>
<dbReference type="PROSITE" id="PS00107">
    <property type="entry name" value="PROTEIN_KINASE_ATP"/>
    <property type="match status" value="1"/>
</dbReference>
<dbReference type="PROSITE" id="PS50011">
    <property type="entry name" value="PROTEIN_KINASE_DOM"/>
    <property type="match status" value="1"/>
</dbReference>
<keyword evidence="9 13" id="KW-0067">ATP-binding</keyword>
<dbReference type="GO" id="GO:0005524">
    <property type="term" value="F:ATP binding"/>
    <property type="evidence" value="ECO:0007669"/>
    <property type="project" value="UniProtKB-UniRule"/>
</dbReference>
<dbReference type="PROSITE" id="PS51473">
    <property type="entry name" value="GNK2"/>
    <property type="match status" value="2"/>
</dbReference>
<keyword evidence="10 15" id="KW-1133">Transmembrane helix</keyword>
<evidence type="ECO:0000256" key="7">
    <source>
        <dbReference type="ARBA" id="ARBA00022741"/>
    </source>
</evidence>
<keyword evidence="7 13" id="KW-0547">Nucleotide-binding</keyword>
<feature type="domain" description="Gnk2-homologous" evidence="18">
    <location>
        <begin position="25"/>
        <end position="132"/>
    </location>
</feature>
<dbReference type="STRING" id="3469.A0A4Y7JZP8"/>
<evidence type="ECO:0000256" key="5">
    <source>
        <dbReference type="ARBA" id="ARBA00022729"/>
    </source>
</evidence>
<dbReference type="InterPro" id="IPR011009">
    <property type="entry name" value="Kinase-like_dom_sf"/>
</dbReference>
<feature type="chain" id="PRO_5021270482" evidence="16">
    <location>
        <begin position="24"/>
        <end position="654"/>
    </location>
</feature>
<dbReference type="InterPro" id="IPR001245">
    <property type="entry name" value="Ser-Thr/Tyr_kinase_cat_dom"/>
</dbReference>
<keyword evidence="11 15" id="KW-0472">Membrane</keyword>
<dbReference type="FunFam" id="3.30.200.20:FF:000142">
    <property type="entry name" value="Cysteine-rich receptor-like protein kinase 10"/>
    <property type="match status" value="1"/>
</dbReference>
<evidence type="ECO:0000256" key="8">
    <source>
        <dbReference type="ARBA" id="ARBA00022777"/>
    </source>
</evidence>
<evidence type="ECO:0000256" key="6">
    <source>
        <dbReference type="ARBA" id="ARBA00022737"/>
    </source>
</evidence>
<protein>
    <submittedName>
        <fullName evidence="19">Uncharacterized protein</fullName>
    </submittedName>
</protein>
<reference evidence="19 20" key="1">
    <citation type="journal article" date="2018" name="Science">
        <title>The opium poppy genome and morphinan production.</title>
        <authorList>
            <person name="Guo L."/>
            <person name="Winzer T."/>
            <person name="Yang X."/>
            <person name="Li Y."/>
            <person name="Ning Z."/>
            <person name="He Z."/>
            <person name="Teodor R."/>
            <person name="Lu Y."/>
            <person name="Bowser T.A."/>
            <person name="Graham I.A."/>
            <person name="Ye K."/>
        </authorList>
    </citation>
    <scope>NUCLEOTIDE SEQUENCE [LARGE SCALE GENOMIC DNA]</scope>
    <source>
        <strain evidence="20">cv. HN1</strain>
        <tissue evidence="19">Leaves</tissue>
    </source>
</reference>
<feature type="signal peptide" evidence="16">
    <location>
        <begin position="1"/>
        <end position="23"/>
    </location>
</feature>
<comment type="subcellular location">
    <subcellularLocation>
        <location evidence="1">Membrane</location>
        <topology evidence="1">Single-pass membrane protein</topology>
    </subcellularLocation>
</comment>
<evidence type="ECO:0000256" key="3">
    <source>
        <dbReference type="ARBA" id="ARBA00022679"/>
    </source>
</evidence>
<dbReference type="GO" id="GO:0005886">
    <property type="term" value="C:plasma membrane"/>
    <property type="evidence" value="ECO:0007669"/>
    <property type="project" value="TreeGrafter"/>
</dbReference>
<dbReference type="InterPro" id="IPR002902">
    <property type="entry name" value="GNK2"/>
</dbReference>
<evidence type="ECO:0000256" key="9">
    <source>
        <dbReference type="ARBA" id="ARBA00022840"/>
    </source>
</evidence>